<evidence type="ECO:0000313" key="1">
    <source>
        <dbReference type="EMBL" id="EAR99303.1"/>
    </source>
</evidence>
<keyword evidence="2" id="KW-1185">Reference proteome</keyword>
<dbReference type="Proteomes" id="UP000009168">
    <property type="component" value="Unassembled WGS sequence"/>
</dbReference>
<gene>
    <name evidence="1" type="ORF">TTHERM_00628620</name>
</gene>
<dbReference type="RefSeq" id="XP_001019548.1">
    <property type="nucleotide sequence ID" value="XM_001019548.1"/>
</dbReference>
<dbReference type="HOGENOM" id="CLU_2909073_0_0_1"/>
<name>Q23RT6_TETTS</name>
<organism evidence="1 2">
    <name type="scientific">Tetrahymena thermophila (strain SB210)</name>
    <dbReference type="NCBI Taxonomy" id="312017"/>
    <lineage>
        <taxon>Eukaryota</taxon>
        <taxon>Sar</taxon>
        <taxon>Alveolata</taxon>
        <taxon>Ciliophora</taxon>
        <taxon>Intramacronucleata</taxon>
        <taxon>Oligohymenophorea</taxon>
        <taxon>Hymenostomatida</taxon>
        <taxon>Tetrahymenina</taxon>
        <taxon>Tetrahymenidae</taxon>
        <taxon>Tetrahymena</taxon>
    </lineage>
</organism>
<sequence>MAKIIFKILLMFQTDFNCLQNIIFNVSKSVNHPVQFSNIIDTRVTELNQSGITKPNTIEDIL</sequence>
<dbReference type="EMBL" id="GG662641">
    <property type="protein sequence ID" value="EAR99303.1"/>
    <property type="molecule type" value="Genomic_DNA"/>
</dbReference>
<protein>
    <submittedName>
        <fullName evidence="1">Uncharacterized protein</fullName>
    </submittedName>
</protein>
<dbReference type="InParanoid" id="Q23RT6"/>
<dbReference type="GeneID" id="7828864"/>
<accession>Q23RT6</accession>
<dbReference type="AlphaFoldDB" id="Q23RT6"/>
<dbReference type="KEGG" id="tet:TTHERM_00628620"/>
<proteinExistence type="predicted"/>
<evidence type="ECO:0000313" key="2">
    <source>
        <dbReference type="Proteomes" id="UP000009168"/>
    </source>
</evidence>
<reference evidence="2" key="1">
    <citation type="journal article" date="2006" name="PLoS Biol.">
        <title>Macronuclear genome sequence of the ciliate Tetrahymena thermophila, a model eukaryote.</title>
        <authorList>
            <person name="Eisen J.A."/>
            <person name="Coyne R.S."/>
            <person name="Wu M."/>
            <person name="Wu D."/>
            <person name="Thiagarajan M."/>
            <person name="Wortman J.R."/>
            <person name="Badger J.H."/>
            <person name="Ren Q."/>
            <person name="Amedeo P."/>
            <person name="Jones K.M."/>
            <person name="Tallon L.J."/>
            <person name="Delcher A.L."/>
            <person name="Salzberg S.L."/>
            <person name="Silva J.C."/>
            <person name="Haas B.J."/>
            <person name="Majoros W.H."/>
            <person name="Farzad M."/>
            <person name="Carlton J.M."/>
            <person name="Smith R.K. Jr."/>
            <person name="Garg J."/>
            <person name="Pearlman R.E."/>
            <person name="Karrer K.M."/>
            <person name="Sun L."/>
            <person name="Manning G."/>
            <person name="Elde N.C."/>
            <person name="Turkewitz A.P."/>
            <person name="Asai D.J."/>
            <person name="Wilkes D.E."/>
            <person name="Wang Y."/>
            <person name="Cai H."/>
            <person name="Collins K."/>
            <person name="Stewart B.A."/>
            <person name="Lee S.R."/>
            <person name="Wilamowska K."/>
            <person name="Weinberg Z."/>
            <person name="Ruzzo W.L."/>
            <person name="Wloga D."/>
            <person name="Gaertig J."/>
            <person name="Frankel J."/>
            <person name="Tsao C.-C."/>
            <person name="Gorovsky M.A."/>
            <person name="Keeling P.J."/>
            <person name="Waller R.F."/>
            <person name="Patron N.J."/>
            <person name="Cherry J.M."/>
            <person name="Stover N.A."/>
            <person name="Krieger C.J."/>
            <person name="del Toro C."/>
            <person name="Ryder H.F."/>
            <person name="Williamson S.C."/>
            <person name="Barbeau R.A."/>
            <person name="Hamilton E.P."/>
            <person name="Orias E."/>
        </authorList>
    </citation>
    <scope>NUCLEOTIDE SEQUENCE [LARGE SCALE GENOMIC DNA]</scope>
    <source>
        <strain evidence="2">SB210</strain>
    </source>
</reference>